<dbReference type="SFLD" id="SFLDG01060">
    <property type="entry name" value="BATS_domain_containing"/>
    <property type="match status" value="1"/>
</dbReference>
<dbReference type="SUPFAM" id="SSF102114">
    <property type="entry name" value="Radical SAM enzymes"/>
    <property type="match status" value="1"/>
</dbReference>
<feature type="domain" description="Radical SAM core" evidence="8">
    <location>
        <begin position="80"/>
        <end position="311"/>
    </location>
</feature>
<dbReference type="Pfam" id="PF06968">
    <property type="entry name" value="BATS"/>
    <property type="match status" value="1"/>
</dbReference>
<dbReference type="SMART" id="SM00729">
    <property type="entry name" value="Elp3"/>
    <property type="match status" value="1"/>
</dbReference>
<dbReference type="NCBIfam" id="TIGR03955">
    <property type="entry name" value="rSAM_HydG"/>
    <property type="match status" value="1"/>
</dbReference>
<proteinExistence type="predicted"/>
<dbReference type="PANTHER" id="PTHR43583">
    <property type="entry name" value="2-IMINOACETATE SYNTHASE"/>
    <property type="match status" value="1"/>
</dbReference>
<dbReference type="InterPro" id="IPR034428">
    <property type="entry name" value="ThiH/NoCL/HydG-like"/>
</dbReference>
<dbReference type="SFLD" id="SFLDG01081">
    <property type="entry name" value="cleavage_of_the_Ca-Cb_bond_in"/>
    <property type="match status" value="1"/>
</dbReference>
<dbReference type="InterPro" id="IPR007197">
    <property type="entry name" value="rSAM"/>
</dbReference>
<dbReference type="InterPro" id="IPR006638">
    <property type="entry name" value="Elp3/MiaA/NifB-like_rSAM"/>
</dbReference>
<gene>
    <name evidence="9" type="ORF">MTY_0199</name>
</gene>
<evidence type="ECO:0000256" key="6">
    <source>
        <dbReference type="ARBA" id="ARBA00023014"/>
    </source>
</evidence>
<dbReference type="PROSITE" id="PS51918">
    <property type="entry name" value="RADICAL_SAM"/>
    <property type="match status" value="1"/>
</dbReference>
<evidence type="ECO:0000256" key="5">
    <source>
        <dbReference type="ARBA" id="ARBA00023004"/>
    </source>
</evidence>
<evidence type="ECO:0000259" key="8">
    <source>
        <dbReference type="PROSITE" id="PS51918"/>
    </source>
</evidence>
<evidence type="ECO:0000256" key="4">
    <source>
        <dbReference type="ARBA" id="ARBA00022723"/>
    </source>
</evidence>
<keyword evidence="2" id="KW-0004">4Fe-4S</keyword>
<dbReference type="GO" id="GO:0042364">
    <property type="term" value="P:water-soluble vitamin biosynthetic process"/>
    <property type="evidence" value="ECO:0007669"/>
    <property type="project" value="UniProtKB-ARBA"/>
</dbReference>
<dbReference type="InterPro" id="IPR013785">
    <property type="entry name" value="Aldolase_TIM"/>
</dbReference>
<organism evidence="9">
    <name type="scientific">Moorella thermoacetica Y72</name>
    <dbReference type="NCBI Taxonomy" id="1325331"/>
    <lineage>
        <taxon>Bacteria</taxon>
        <taxon>Bacillati</taxon>
        <taxon>Bacillota</taxon>
        <taxon>Clostridia</taxon>
        <taxon>Neomoorellales</taxon>
        <taxon>Neomoorellaceae</taxon>
        <taxon>Neomoorella</taxon>
    </lineage>
</organism>
<dbReference type="GO" id="GO:0003824">
    <property type="term" value="F:catalytic activity"/>
    <property type="evidence" value="ECO:0007669"/>
    <property type="project" value="InterPro"/>
</dbReference>
<protein>
    <submittedName>
        <fullName evidence="9">Thiamine biosynthesis enzyme ThiH and related uncharacterized enzymes</fullName>
    </submittedName>
</protein>
<keyword evidence="4" id="KW-0479">Metal-binding</keyword>
<keyword evidence="6" id="KW-0411">Iron-sulfur</keyword>
<comment type="cofactor">
    <cofactor evidence="1">
        <name>[4Fe-4S] cluster</name>
        <dbReference type="ChEBI" id="CHEBI:49883"/>
    </cofactor>
</comment>
<dbReference type="InterPro" id="IPR010722">
    <property type="entry name" value="BATS_dom"/>
</dbReference>
<dbReference type="Pfam" id="PF04055">
    <property type="entry name" value="Radical_SAM"/>
    <property type="match status" value="1"/>
</dbReference>
<dbReference type="SMART" id="SM00876">
    <property type="entry name" value="BATS"/>
    <property type="match status" value="1"/>
</dbReference>
<evidence type="ECO:0000256" key="1">
    <source>
        <dbReference type="ARBA" id="ARBA00001966"/>
    </source>
</evidence>
<evidence type="ECO:0000256" key="2">
    <source>
        <dbReference type="ARBA" id="ARBA00022485"/>
    </source>
</evidence>
<dbReference type="SFLD" id="SFLDF00319">
    <property type="entry name" value="Fe_hydrogenase_maturase_(HydG"/>
    <property type="match status" value="1"/>
</dbReference>
<name>A0A0S6U6W0_NEOTH</name>
<dbReference type="Proteomes" id="UP000063718">
    <property type="component" value="Unassembled WGS sequence"/>
</dbReference>
<accession>A0A0S6U6W0</accession>
<dbReference type="GO" id="GO:0046872">
    <property type="term" value="F:metal ion binding"/>
    <property type="evidence" value="ECO:0007669"/>
    <property type="project" value="UniProtKB-KW"/>
</dbReference>
<dbReference type="GO" id="GO:0051539">
    <property type="term" value="F:4 iron, 4 sulfur cluster binding"/>
    <property type="evidence" value="ECO:0007669"/>
    <property type="project" value="UniProtKB-KW"/>
</dbReference>
<sequence length="472" mass="54149">MGEFSMQHGYRADFINHEEIEGYLEEAKRATRDVAVRIIEKAREAKGLEPYEVAVLLQNDDADVRRQMFTAAREIKEKIYGQRIVLFAPLYFSDYCINNCRYCGYRRENKFERRRLEPEELEREVRILESLGHKRLALEAGEDPVHCPLEYTLDVINRIYRITEANGSIRRVNVNIAATTVDAYRQLKAAGIGTYVLFQETYHRPTYAYMHPGGPKADYDWHTTAMDRAMEGGIDDVGLGVLCGLYDYKFEVMGLLYHARHLEETFGVGPHTISVPRLRPAYNITLEKFPYLVDDEDFKKLVAIIRLAVPYTGMIISTRETAELRAELLELGVSQISAGSCTGVGGYGRHYADQEDDIPQFEIGDHRHPDEVIGDLCRRGYLPSYCTACYRRGRTGDRFMSLAKTGEIQHCCQPNAILTFKEYLLDYARPATREVGETTIREHLARIPSPAIRAETERRLERIAAGERDLYF</sequence>
<evidence type="ECO:0000313" key="9">
    <source>
        <dbReference type="EMBL" id="GAF24871.1"/>
    </source>
</evidence>
<dbReference type="AlphaFoldDB" id="A0A0S6U6W0"/>
<dbReference type="GO" id="GO:0044272">
    <property type="term" value="P:sulfur compound biosynthetic process"/>
    <property type="evidence" value="ECO:0007669"/>
    <property type="project" value="UniProtKB-ARBA"/>
</dbReference>
<comment type="cofactor">
    <cofactor evidence="7">
        <name>[2Fe-2S] cluster</name>
        <dbReference type="ChEBI" id="CHEBI:190135"/>
    </cofactor>
</comment>
<dbReference type="PANTHER" id="PTHR43583:SF2">
    <property type="entry name" value="THIAZOLE BIOSYNTHESIS PROTEIN"/>
    <property type="match status" value="1"/>
</dbReference>
<keyword evidence="5" id="KW-0408">Iron</keyword>
<evidence type="ECO:0000256" key="3">
    <source>
        <dbReference type="ARBA" id="ARBA00022691"/>
    </source>
</evidence>
<dbReference type="SFLD" id="SFLDS00029">
    <property type="entry name" value="Radical_SAM"/>
    <property type="match status" value="1"/>
</dbReference>
<dbReference type="InterPro" id="IPR058240">
    <property type="entry name" value="rSAM_sf"/>
</dbReference>
<reference evidence="9" key="1">
    <citation type="journal article" date="2014" name="Gene">
        <title>Genome-guided analysis of transformation efficiency and carbon dioxide assimilation by Moorella thermoacetica Y72.</title>
        <authorList>
            <person name="Tsukahara K."/>
            <person name="Kita A."/>
            <person name="Nakashimada Y."/>
            <person name="Hoshino T."/>
            <person name="Murakami K."/>
        </authorList>
    </citation>
    <scope>NUCLEOTIDE SEQUENCE [LARGE SCALE GENOMIC DNA]</scope>
    <source>
        <strain evidence="9">Y72</strain>
    </source>
</reference>
<dbReference type="EMBL" id="DF238840">
    <property type="protein sequence ID" value="GAF24871.1"/>
    <property type="molecule type" value="Genomic_DNA"/>
</dbReference>
<dbReference type="Gene3D" id="3.20.20.70">
    <property type="entry name" value="Aldolase class I"/>
    <property type="match status" value="1"/>
</dbReference>
<dbReference type="InterPro" id="IPR024007">
    <property type="entry name" value="FeFe-hyd_mat_HydG"/>
</dbReference>
<keyword evidence="3" id="KW-0949">S-adenosyl-L-methionine</keyword>
<evidence type="ECO:0000256" key="7">
    <source>
        <dbReference type="ARBA" id="ARBA00034078"/>
    </source>
</evidence>